<dbReference type="EMBL" id="NFZX01000043">
    <property type="protein sequence ID" value="RFA33134.1"/>
    <property type="molecule type" value="Genomic_DNA"/>
</dbReference>
<dbReference type="InterPro" id="IPR051782">
    <property type="entry name" value="ABC_Transporter_VariousFunc"/>
</dbReference>
<gene>
    <name evidence="5" type="ORF">CAI16_15670</name>
</gene>
<dbReference type="SUPFAM" id="SSF52540">
    <property type="entry name" value="P-loop containing nucleoside triphosphate hydrolases"/>
    <property type="match status" value="1"/>
</dbReference>
<evidence type="ECO:0000256" key="2">
    <source>
        <dbReference type="ARBA" id="ARBA00022741"/>
    </source>
</evidence>
<protein>
    <recommendedName>
        <fullName evidence="4">ABC transporter domain-containing protein</fullName>
    </recommendedName>
</protein>
<evidence type="ECO:0000313" key="5">
    <source>
        <dbReference type="EMBL" id="RFA33134.1"/>
    </source>
</evidence>
<keyword evidence="2" id="KW-0547">Nucleotide-binding</keyword>
<dbReference type="InterPro" id="IPR003593">
    <property type="entry name" value="AAA+_ATPase"/>
</dbReference>
<dbReference type="GO" id="GO:0005524">
    <property type="term" value="F:ATP binding"/>
    <property type="evidence" value="ECO:0007669"/>
    <property type="project" value="UniProtKB-KW"/>
</dbReference>
<keyword evidence="3" id="KW-0067">ATP-binding</keyword>
<reference evidence="5 6" key="1">
    <citation type="submission" date="2017-05" db="EMBL/GenBank/DDBJ databases">
        <title>Virgibacillus sp. AK90 isolated from a saltern of Kakinada, India.</title>
        <authorList>
            <person name="Gupta V."/>
            <person name="Sidhu C."/>
            <person name="Korpole S."/>
            <person name="Pinnaka A.K."/>
        </authorList>
    </citation>
    <scope>NUCLEOTIDE SEQUENCE [LARGE SCALE GENOMIC DNA]</scope>
    <source>
        <strain evidence="5 6">AK90</strain>
    </source>
</reference>
<evidence type="ECO:0000259" key="4">
    <source>
        <dbReference type="PROSITE" id="PS50893"/>
    </source>
</evidence>
<organism evidence="5 6">
    <name type="scientific">Virgibacillus dokdonensis</name>
    <dbReference type="NCBI Taxonomy" id="302167"/>
    <lineage>
        <taxon>Bacteria</taxon>
        <taxon>Bacillati</taxon>
        <taxon>Bacillota</taxon>
        <taxon>Bacilli</taxon>
        <taxon>Bacillales</taxon>
        <taxon>Bacillaceae</taxon>
        <taxon>Virgibacillus</taxon>
    </lineage>
</organism>
<dbReference type="Gene3D" id="3.40.50.300">
    <property type="entry name" value="P-loop containing nucleotide triphosphate hydrolases"/>
    <property type="match status" value="1"/>
</dbReference>
<dbReference type="Pfam" id="PF00005">
    <property type="entry name" value="ABC_tran"/>
    <property type="match status" value="1"/>
</dbReference>
<dbReference type="InterPro" id="IPR027417">
    <property type="entry name" value="P-loop_NTPase"/>
</dbReference>
<evidence type="ECO:0000256" key="3">
    <source>
        <dbReference type="ARBA" id="ARBA00022840"/>
    </source>
</evidence>
<dbReference type="AlphaFoldDB" id="A0A3E0WJK9"/>
<feature type="domain" description="ABC transporter" evidence="4">
    <location>
        <begin position="4"/>
        <end position="223"/>
    </location>
</feature>
<dbReference type="InterPro" id="IPR003439">
    <property type="entry name" value="ABC_transporter-like_ATP-bd"/>
</dbReference>
<dbReference type="GO" id="GO:0016887">
    <property type="term" value="F:ATP hydrolysis activity"/>
    <property type="evidence" value="ECO:0007669"/>
    <property type="project" value="InterPro"/>
</dbReference>
<dbReference type="PANTHER" id="PTHR42939:SF1">
    <property type="entry name" value="ABC TRANSPORTER ATP-BINDING PROTEIN ALBC-RELATED"/>
    <property type="match status" value="1"/>
</dbReference>
<dbReference type="Proteomes" id="UP000256488">
    <property type="component" value="Unassembled WGS sequence"/>
</dbReference>
<evidence type="ECO:0000256" key="1">
    <source>
        <dbReference type="ARBA" id="ARBA00022448"/>
    </source>
</evidence>
<dbReference type="PROSITE" id="PS50893">
    <property type="entry name" value="ABC_TRANSPORTER_2"/>
    <property type="match status" value="1"/>
</dbReference>
<proteinExistence type="predicted"/>
<accession>A0A3E0WJK9</accession>
<comment type="caution">
    <text evidence="5">The sequence shown here is derived from an EMBL/GenBank/DDBJ whole genome shotgun (WGS) entry which is preliminary data.</text>
</comment>
<keyword evidence="1" id="KW-0813">Transport</keyword>
<sequence>MFMLSIQNLNKEYPDKTVFHNYSVTIPKGVIISLNGINGIGKTTLLNILGGVTTFEGDISMNGFDLKKDFLAYMEITSLVPNSPFLYEYLTVSEMIDMVNTMSKTNNKLIIQELFAKLKLSGFESVLIKNLSLGTRQKVAFIIAFIHYPKLILIDEPFVNFDRASLKNLLSFLQDYVKKNEAIIIFSTHTIDPDIQGIITHKLEIMNEKRIIFNRKNESHVEI</sequence>
<dbReference type="SMART" id="SM00382">
    <property type="entry name" value="AAA"/>
    <property type="match status" value="1"/>
</dbReference>
<dbReference type="PANTHER" id="PTHR42939">
    <property type="entry name" value="ABC TRANSPORTER ATP-BINDING PROTEIN ALBC-RELATED"/>
    <property type="match status" value="1"/>
</dbReference>
<name>A0A3E0WJK9_9BACI</name>
<evidence type="ECO:0000313" key="6">
    <source>
        <dbReference type="Proteomes" id="UP000256488"/>
    </source>
</evidence>